<gene>
    <name evidence="1" type="ORF">HP555_01500</name>
</gene>
<dbReference type="RefSeq" id="WP_199263458.1">
    <property type="nucleotide sequence ID" value="NZ_CP054140.1"/>
</dbReference>
<dbReference type="EMBL" id="CP054140">
    <property type="protein sequence ID" value="QQG64627.1"/>
    <property type="molecule type" value="Genomic_DNA"/>
</dbReference>
<organism evidence="1 2">
    <name type="scientific">Desulfobulbus oligotrophicus</name>
    <dbReference type="NCBI Taxonomy" id="1909699"/>
    <lineage>
        <taxon>Bacteria</taxon>
        <taxon>Pseudomonadati</taxon>
        <taxon>Thermodesulfobacteriota</taxon>
        <taxon>Desulfobulbia</taxon>
        <taxon>Desulfobulbales</taxon>
        <taxon>Desulfobulbaceae</taxon>
        <taxon>Desulfobulbus</taxon>
    </lineage>
</organism>
<accession>A0A7T6APK3</accession>
<proteinExistence type="predicted"/>
<evidence type="ECO:0000313" key="1">
    <source>
        <dbReference type="EMBL" id="QQG64627.1"/>
    </source>
</evidence>
<dbReference type="KEGG" id="dog:HP555_01500"/>
<reference evidence="1 2" key="1">
    <citation type="submission" date="2020-05" db="EMBL/GenBank/DDBJ databases">
        <title>Complete genome of Desulfobulbus oligotrophicus.</title>
        <authorList>
            <person name="Podar M."/>
        </authorList>
    </citation>
    <scope>NUCLEOTIDE SEQUENCE [LARGE SCALE GENOMIC DNA]</scope>
    <source>
        <strain evidence="1 2">Prop6</strain>
    </source>
</reference>
<evidence type="ECO:0000313" key="2">
    <source>
        <dbReference type="Proteomes" id="UP000596092"/>
    </source>
</evidence>
<dbReference type="Proteomes" id="UP000596092">
    <property type="component" value="Chromosome"/>
</dbReference>
<protein>
    <submittedName>
        <fullName evidence="1">Uncharacterized protein</fullName>
    </submittedName>
</protein>
<keyword evidence="2" id="KW-1185">Reference proteome</keyword>
<sequence>MHSHPEPNVATGPADHPLPRVLIHVEGGLIQAVYASAELDIQVYDLDVPSFVTPLEIDQIRMIAAQFEQQRQGLRQLY</sequence>
<dbReference type="AlphaFoldDB" id="A0A7T6APK3"/>
<name>A0A7T6APK3_9BACT</name>